<protein>
    <submittedName>
        <fullName evidence="1">Uncharacterized protein</fullName>
    </submittedName>
</protein>
<dbReference type="OrthoDB" id="2085902at2"/>
<dbReference type="EMBL" id="ARZA01000277">
    <property type="protein sequence ID" value="EOC99341.1"/>
    <property type="molecule type" value="Genomic_DNA"/>
</dbReference>
<reference evidence="1 2" key="1">
    <citation type="journal article" date="2015" name="Geomicrobiol. J.">
        <title>Caldisalinibacter kiritimatiensis gen. nov., sp. nov., a moderately thermohalophilic thiosulfate-reducing bacterium from a hypersaline microbial mat.</title>
        <authorList>
            <person name="Ben Hania W."/>
            <person name="Joseph M."/>
            <person name="Fiebig A."/>
            <person name="Bunk B."/>
            <person name="Klenk H.-P."/>
            <person name="Fardeau M.-L."/>
            <person name="Spring S."/>
        </authorList>
    </citation>
    <scope>NUCLEOTIDE SEQUENCE [LARGE SCALE GENOMIC DNA]</scope>
    <source>
        <strain evidence="1 2">L21-TH-D2</strain>
    </source>
</reference>
<dbReference type="eggNOG" id="ENOG5033681">
    <property type="taxonomic scope" value="Bacteria"/>
</dbReference>
<evidence type="ECO:0000313" key="1">
    <source>
        <dbReference type="EMBL" id="EOC99341.1"/>
    </source>
</evidence>
<accession>R1ARP3</accession>
<keyword evidence="2" id="KW-1185">Reference proteome</keyword>
<gene>
    <name evidence="1" type="ORF">L21TH_2599</name>
</gene>
<dbReference type="AlphaFoldDB" id="R1ARP3"/>
<dbReference type="Proteomes" id="UP000013378">
    <property type="component" value="Unassembled WGS sequence"/>
</dbReference>
<evidence type="ECO:0000313" key="2">
    <source>
        <dbReference type="Proteomes" id="UP000013378"/>
    </source>
</evidence>
<dbReference type="STRING" id="1304284.L21TH_2599"/>
<proteinExistence type="predicted"/>
<organism evidence="1 2">
    <name type="scientific">Caldisalinibacter kiritimatiensis</name>
    <dbReference type="NCBI Taxonomy" id="1304284"/>
    <lineage>
        <taxon>Bacteria</taxon>
        <taxon>Bacillati</taxon>
        <taxon>Bacillota</taxon>
        <taxon>Tissierellia</taxon>
        <taxon>Tissierellales</taxon>
        <taxon>Thermohalobacteraceae</taxon>
        <taxon>Caldisalinibacter</taxon>
    </lineage>
</organism>
<dbReference type="RefSeq" id="WP_006317333.1">
    <property type="nucleotide sequence ID" value="NZ_ARZA01000277.1"/>
</dbReference>
<comment type="caution">
    <text evidence="1">The sequence shown here is derived from an EMBL/GenBank/DDBJ whole genome shotgun (WGS) entry which is preliminary data.</text>
</comment>
<name>R1ARP3_9FIRM</name>
<sequence length="426" mass="49538">MGKNKQVGKQVEGDMIQDSVVIKNTTYDELMKCLMAGDIQGAMKVMEMQEKALGVVHPNYPYYSLGIRRIGDKLVPYSKPLSKEAIEKYPPKIKGKISFSDKYKDFKNINDILDYSYKTQTEIEINNIELMKMIGDEVDPYQGEIELLLSETTEWKLKPKEFPEARPYKVVIEGSDISYDYILLRTTRIEDNKVFLSNREQEVDTEFNFVFDLKNKKITINIKLNQDMKPTRKSLLKYLRFTKSALSKNKFSIISLEYDAVLAEGDLDSFDYENPFGNIDNEITFIEYISLIEEHYNTTVEIPEKIEDDDLEAIYYLGEALKYGEIKGTWKDGTFDFIISEEFSRNIKNLEDKPFDLSLVAPVKVVIFNKEFHIPKMIKTFKNAKMKDLDKVKKKVEVLEDGDVIKVTFVAKGDNQYIEQFVFNEE</sequence>